<dbReference type="Pfam" id="PF00005">
    <property type="entry name" value="ABC_tran"/>
    <property type="match status" value="1"/>
</dbReference>
<reference evidence="5 6" key="2">
    <citation type="submission" date="2015-10" db="EMBL/GenBank/DDBJ databases">
        <title>Draft Genome Sequence of Prosthecomicrobium hirschii ATCC 27832.</title>
        <authorList>
            <person name="Daniel J."/>
            <person name="Givan S.A."/>
            <person name="Brun Y.V."/>
            <person name="Brown P.J."/>
        </authorList>
    </citation>
    <scope>NUCLEOTIDE SEQUENCE [LARGE SCALE GENOMIC DNA]</scope>
    <source>
        <strain evidence="5 6">16</strain>
    </source>
</reference>
<sequence length="261" mass="27815">MSTVPILELDGISIAFGGLKALSNVCFRVEKGEIFSVIGPNGAGKTTLFNIVSGVYRPQSGSVKLAGTTVTGEPPNRLAARGLSRSFQNLQIFARMSAAENVMVGRHLKESRNVAAHLLGLGGRDNRASRARAMELLALIGLEGEADTPAGALPYGAAKRLEIARALATEPSLLLLDEPAAGCNPVETGEIEEVIRRIAAMGVTVVLVEHDMKLVMRISDRIHVLNYGETLAEGRPQDIRTHPKVVEAYLGRHGAREAAHA</sequence>
<dbReference type="PANTHER" id="PTHR45772">
    <property type="entry name" value="CONSERVED COMPONENT OF ABC TRANSPORTER FOR NATURAL AMINO ACIDS-RELATED"/>
    <property type="match status" value="1"/>
</dbReference>
<dbReference type="Gene3D" id="3.40.50.300">
    <property type="entry name" value="P-loop containing nucleotide triphosphate hydrolases"/>
    <property type="match status" value="1"/>
</dbReference>
<keyword evidence="6" id="KW-1185">Reference proteome</keyword>
<dbReference type="EMBL" id="LJYW01000001">
    <property type="protein sequence ID" value="KPL52885.1"/>
    <property type="molecule type" value="Genomic_DNA"/>
</dbReference>
<dbReference type="Pfam" id="PF12399">
    <property type="entry name" value="BCA_ABC_TP_C"/>
    <property type="match status" value="1"/>
</dbReference>
<evidence type="ECO:0000256" key="1">
    <source>
        <dbReference type="ARBA" id="ARBA00022448"/>
    </source>
</evidence>
<evidence type="ECO:0000313" key="6">
    <source>
        <dbReference type="Proteomes" id="UP000048984"/>
    </source>
</evidence>
<dbReference type="GO" id="GO:0015188">
    <property type="term" value="F:L-isoleucine transmembrane transporter activity"/>
    <property type="evidence" value="ECO:0007669"/>
    <property type="project" value="TreeGrafter"/>
</dbReference>
<evidence type="ECO:0000259" key="4">
    <source>
        <dbReference type="PROSITE" id="PS50893"/>
    </source>
</evidence>
<keyword evidence="1" id="KW-0813">Transport</keyword>
<dbReference type="InterPro" id="IPR051120">
    <property type="entry name" value="ABC_AA/LPS_Transport"/>
</dbReference>
<dbReference type="GO" id="GO:0005886">
    <property type="term" value="C:plasma membrane"/>
    <property type="evidence" value="ECO:0007669"/>
    <property type="project" value="TreeGrafter"/>
</dbReference>
<dbReference type="InterPro" id="IPR027417">
    <property type="entry name" value="P-loop_NTPase"/>
</dbReference>
<keyword evidence="3 5" id="KW-0067">ATP-binding</keyword>
<proteinExistence type="predicted"/>
<accession>A0A0P6VJY9</accession>
<dbReference type="Proteomes" id="UP000048984">
    <property type="component" value="Unassembled WGS sequence"/>
</dbReference>
<feature type="domain" description="ABC transporter" evidence="4">
    <location>
        <begin position="7"/>
        <end position="252"/>
    </location>
</feature>
<dbReference type="PROSITE" id="PS50893">
    <property type="entry name" value="ABC_TRANSPORTER_2"/>
    <property type="match status" value="1"/>
</dbReference>
<dbReference type="InterPro" id="IPR003439">
    <property type="entry name" value="ABC_transporter-like_ATP-bd"/>
</dbReference>
<dbReference type="GO" id="GO:0015192">
    <property type="term" value="F:L-phenylalanine transmembrane transporter activity"/>
    <property type="evidence" value="ECO:0007669"/>
    <property type="project" value="TreeGrafter"/>
</dbReference>
<dbReference type="FunFam" id="3.40.50.300:FF:000421">
    <property type="entry name" value="Branched-chain amino acid ABC transporter ATP-binding protein"/>
    <property type="match status" value="1"/>
</dbReference>
<evidence type="ECO:0000256" key="2">
    <source>
        <dbReference type="ARBA" id="ARBA00022741"/>
    </source>
</evidence>
<dbReference type="GO" id="GO:1903805">
    <property type="term" value="P:L-valine import across plasma membrane"/>
    <property type="evidence" value="ECO:0007669"/>
    <property type="project" value="TreeGrafter"/>
</dbReference>
<gene>
    <name evidence="5" type="primary">livG</name>
    <name evidence="5" type="ORF">ABB55_12220</name>
</gene>
<dbReference type="GO" id="GO:0042941">
    <property type="term" value="P:D-alanine transmembrane transport"/>
    <property type="evidence" value="ECO:0007669"/>
    <property type="project" value="TreeGrafter"/>
</dbReference>
<reference evidence="5 6" key="1">
    <citation type="submission" date="2015-09" db="EMBL/GenBank/DDBJ databases">
        <authorList>
            <person name="Jackson K.R."/>
            <person name="Lunt B.L."/>
            <person name="Fisher J.N.B."/>
            <person name="Gardner A.V."/>
            <person name="Bailey M.E."/>
            <person name="Deus L.M."/>
            <person name="Earl A.S."/>
            <person name="Gibby P.D."/>
            <person name="Hartmann K.A."/>
            <person name="Liu J.E."/>
            <person name="Manci A.M."/>
            <person name="Nielsen D.A."/>
            <person name="Solomon M.B."/>
            <person name="Breakwell D.P."/>
            <person name="Burnett S.H."/>
            <person name="Grose J.H."/>
        </authorList>
    </citation>
    <scope>NUCLEOTIDE SEQUENCE [LARGE SCALE GENOMIC DNA]</scope>
    <source>
        <strain evidence="5 6">16</strain>
    </source>
</reference>
<dbReference type="SUPFAM" id="SSF52540">
    <property type="entry name" value="P-loop containing nucleoside triphosphate hydrolases"/>
    <property type="match status" value="1"/>
</dbReference>
<dbReference type="GO" id="GO:1903806">
    <property type="term" value="P:L-isoleucine import across plasma membrane"/>
    <property type="evidence" value="ECO:0007669"/>
    <property type="project" value="TreeGrafter"/>
</dbReference>
<comment type="caution">
    <text evidence="5">The sequence shown here is derived from an EMBL/GenBank/DDBJ whole genome shotgun (WGS) entry which is preliminary data.</text>
</comment>
<dbReference type="InterPro" id="IPR003593">
    <property type="entry name" value="AAA+_ATPase"/>
</dbReference>
<protein>
    <submittedName>
        <fullName evidence="5">Leucine/isoleucine/valine transporter ATP-binding subunit</fullName>
    </submittedName>
</protein>
<organism evidence="5 6">
    <name type="scientific">Prosthecodimorpha hirschii</name>
    <dbReference type="NCBI Taxonomy" id="665126"/>
    <lineage>
        <taxon>Bacteria</taxon>
        <taxon>Pseudomonadati</taxon>
        <taxon>Pseudomonadota</taxon>
        <taxon>Alphaproteobacteria</taxon>
        <taxon>Hyphomicrobiales</taxon>
        <taxon>Ancalomicrobiaceae</taxon>
        <taxon>Prosthecodimorpha</taxon>
    </lineage>
</organism>
<dbReference type="AlphaFoldDB" id="A0A0P6VJY9"/>
<dbReference type="SMART" id="SM00382">
    <property type="entry name" value="AAA"/>
    <property type="match status" value="1"/>
</dbReference>
<dbReference type="STRING" id="665126.ABB55_12220"/>
<dbReference type="GO" id="GO:0005524">
    <property type="term" value="F:ATP binding"/>
    <property type="evidence" value="ECO:0007669"/>
    <property type="project" value="UniProtKB-KW"/>
</dbReference>
<dbReference type="InterPro" id="IPR032823">
    <property type="entry name" value="BCA_ABC_TP_C"/>
</dbReference>
<evidence type="ECO:0000313" key="5">
    <source>
        <dbReference type="EMBL" id="KPL52885.1"/>
    </source>
</evidence>
<dbReference type="GO" id="GO:0015808">
    <property type="term" value="P:L-alanine transport"/>
    <property type="evidence" value="ECO:0007669"/>
    <property type="project" value="TreeGrafter"/>
</dbReference>
<keyword evidence="2" id="KW-0547">Nucleotide-binding</keyword>
<dbReference type="GO" id="GO:0016887">
    <property type="term" value="F:ATP hydrolysis activity"/>
    <property type="evidence" value="ECO:0007669"/>
    <property type="project" value="InterPro"/>
</dbReference>
<dbReference type="GO" id="GO:0005304">
    <property type="term" value="F:L-valine transmembrane transporter activity"/>
    <property type="evidence" value="ECO:0007669"/>
    <property type="project" value="TreeGrafter"/>
</dbReference>
<evidence type="ECO:0000256" key="3">
    <source>
        <dbReference type="ARBA" id="ARBA00022840"/>
    </source>
</evidence>
<dbReference type="CDD" id="cd03219">
    <property type="entry name" value="ABC_Mj1267_LivG_branched"/>
    <property type="match status" value="1"/>
</dbReference>
<dbReference type="PANTHER" id="PTHR45772:SF7">
    <property type="entry name" value="AMINO ACID ABC TRANSPORTER ATP-BINDING PROTEIN"/>
    <property type="match status" value="1"/>
</dbReference>
<name>A0A0P6VJY9_9HYPH</name>